<comment type="caution">
    <text evidence="5">The sequence shown here is derived from an EMBL/GenBank/DDBJ whole genome shotgun (WGS) entry which is preliminary data.</text>
</comment>
<dbReference type="RefSeq" id="WP_033019324.1">
    <property type="nucleotide sequence ID" value="NZ_JPYA02000001.1"/>
</dbReference>
<dbReference type="InterPro" id="IPR036779">
    <property type="entry name" value="LysM_dom_sf"/>
</dbReference>
<gene>
    <name evidence="5" type="ORF">EP10_001369</name>
</gene>
<dbReference type="PANTHER" id="PTHR46066">
    <property type="entry name" value="CHITINASE DOMAIN-CONTAINING PROTEIN 1 FAMILY MEMBER"/>
    <property type="match status" value="1"/>
</dbReference>
<evidence type="ECO:0000256" key="2">
    <source>
        <dbReference type="ARBA" id="ARBA00023295"/>
    </source>
</evidence>
<dbReference type="Gene3D" id="3.10.350.10">
    <property type="entry name" value="LysM domain"/>
    <property type="match status" value="3"/>
</dbReference>
<sequence>MIVHVVQRGESLWQLAQRYRVPLERIVAANELSDPNRLAIGQAVVIPVPYRYHTVRAGETVWQIARAYGVTVEAIGQTNRLANPAFIYPGTPLVIPARIHTVRAGETLGQMAAAYQVSVQQIIEFNPIADPNAIAPGQRLIIPPAKPLIEVNAFTVDQGEKGAEQVREVGRHLTYAAPFAYTIRADGGLNAVNDVAIIQAAYAARVVPMMTVTNFTYQDPGSKLAQTILTDATLQTRLLENVIQVMRAKGYRALNVDFENVYPSDRERYNAFLRRAAARLHAEGYWLSTSLAPKISAEQKGLLYEAHDYPAHGRIADFVVLMTYEWGYRFGPPQAISPVNQIRRVLDYAVTVIPREKIMMGFQIYARDWVLPHVPGQEAETFSPKEALERAIRYGASIQYDVAAASPFYRYTDEQGRQHEVWFEDARSALAKFDLVKEYGLRGISYWVLGYPYPENWVLLEDHFRIRKRG</sequence>
<proteinExistence type="predicted"/>
<dbReference type="SUPFAM" id="SSF51445">
    <property type="entry name" value="(Trans)glycosidases"/>
    <property type="match status" value="1"/>
</dbReference>
<dbReference type="InterPro" id="IPR017853">
    <property type="entry name" value="GH"/>
</dbReference>
<dbReference type="SUPFAM" id="SSF54106">
    <property type="entry name" value="LysM domain"/>
    <property type="match status" value="3"/>
</dbReference>
<dbReference type="SMART" id="SM00257">
    <property type="entry name" value="LysM"/>
    <property type="match status" value="3"/>
</dbReference>
<dbReference type="PROSITE" id="PS51910">
    <property type="entry name" value="GH18_2"/>
    <property type="match status" value="1"/>
</dbReference>
<dbReference type="GO" id="GO:0016798">
    <property type="term" value="F:hydrolase activity, acting on glycosyl bonds"/>
    <property type="evidence" value="ECO:0007669"/>
    <property type="project" value="UniProtKB-KW"/>
</dbReference>
<dbReference type="InterPro" id="IPR041704">
    <property type="entry name" value="CFLE_GH18"/>
</dbReference>
<evidence type="ECO:0000259" key="3">
    <source>
        <dbReference type="PROSITE" id="PS51782"/>
    </source>
</evidence>
<feature type="domain" description="LysM" evidence="3">
    <location>
        <begin position="98"/>
        <end position="142"/>
    </location>
</feature>
<dbReference type="InterPro" id="IPR029070">
    <property type="entry name" value="Chitinase_insertion_sf"/>
</dbReference>
<dbReference type="Gene3D" id="3.10.50.10">
    <property type="match status" value="1"/>
</dbReference>
<name>A0ABU6BF02_9BACL</name>
<evidence type="ECO:0000256" key="1">
    <source>
        <dbReference type="ARBA" id="ARBA00022801"/>
    </source>
</evidence>
<dbReference type="InterPro" id="IPR001223">
    <property type="entry name" value="Glyco_hydro18_cat"/>
</dbReference>
<evidence type="ECO:0000259" key="4">
    <source>
        <dbReference type="PROSITE" id="PS51910"/>
    </source>
</evidence>
<dbReference type="Gene3D" id="3.20.20.80">
    <property type="entry name" value="Glycosidases"/>
    <property type="match status" value="1"/>
</dbReference>
<dbReference type="InterPro" id="IPR018392">
    <property type="entry name" value="LysM"/>
</dbReference>
<keyword evidence="2 5" id="KW-0326">Glycosidase</keyword>
<dbReference type="InterPro" id="IPR011583">
    <property type="entry name" value="Chitinase_II/V-like_cat"/>
</dbReference>
<accession>A0ABU6BF02</accession>
<keyword evidence="6" id="KW-1185">Reference proteome</keyword>
<dbReference type="EC" id="3.2.1.-" evidence="5"/>
<reference evidence="5 6" key="1">
    <citation type="journal article" date="2014" name="Genome Announc.">
        <title>Draft Genome Sequence of Geobacillus icigianus Strain G1w1T Isolated from Hot Springs in the Valley of Geysers, Kamchatka (Russian Federation).</title>
        <authorList>
            <person name="Bryanskaya A.V."/>
            <person name="Rozanov A.S."/>
            <person name="Logacheva M.D."/>
            <person name="Kotenko A.V."/>
            <person name="Peltek S.E."/>
        </authorList>
    </citation>
    <scope>NUCLEOTIDE SEQUENCE [LARGE SCALE GENOMIC DNA]</scope>
    <source>
        <strain evidence="5 6">G1w1</strain>
    </source>
</reference>
<feature type="domain" description="LysM" evidence="3">
    <location>
        <begin position="2"/>
        <end position="46"/>
    </location>
</feature>
<feature type="domain" description="GH18" evidence="4">
    <location>
        <begin position="149"/>
        <end position="470"/>
    </location>
</feature>
<protein>
    <submittedName>
        <fullName evidence="5">Cortical-lytic enzyme</fullName>
        <ecNumber evidence="5">3.2.1.-</ecNumber>
    </submittedName>
</protein>
<dbReference type="SMART" id="SM00636">
    <property type="entry name" value="Glyco_18"/>
    <property type="match status" value="1"/>
</dbReference>
<feature type="domain" description="LysM" evidence="3">
    <location>
        <begin position="51"/>
        <end position="95"/>
    </location>
</feature>
<keyword evidence="1 5" id="KW-0378">Hydrolase</keyword>
<dbReference type="PROSITE" id="PS51782">
    <property type="entry name" value="LYSM"/>
    <property type="match status" value="3"/>
</dbReference>
<evidence type="ECO:0000313" key="6">
    <source>
        <dbReference type="Proteomes" id="UP000029267"/>
    </source>
</evidence>
<dbReference type="Pfam" id="PF00704">
    <property type="entry name" value="Glyco_hydro_18"/>
    <property type="match status" value="1"/>
</dbReference>
<dbReference type="PANTHER" id="PTHR46066:SF2">
    <property type="entry name" value="CHITINASE DOMAIN-CONTAINING PROTEIN 1"/>
    <property type="match status" value="1"/>
</dbReference>
<dbReference type="Pfam" id="PF01476">
    <property type="entry name" value="LysM"/>
    <property type="match status" value="3"/>
</dbReference>
<dbReference type="Proteomes" id="UP000029267">
    <property type="component" value="Unassembled WGS sequence"/>
</dbReference>
<organism evidence="5 6">
    <name type="scientific">Geobacillus icigianus</name>
    <dbReference type="NCBI Taxonomy" id="1430331"/>
    <lineage>
        <taxon>Bacteria</taxon>
        <taxon>Bacillati</taxon>
        <taxon>Bacillota</taxon>
        <taxon>Bacilli</taxon>
        <taxon>Bacillales</taxon>
        <taxon>Anoxybacillaceae</taxon>
        <taxon>Geobacillus</taxon>
    </lineage>
</organism>
<dbReference type="CDD" id="cd00118">
    <property type="entry name" value="LysM"/>
    <property type="match status" value="3"/>
</dbReference>
<dbReference type="EMBL" id="JPYA02000001">
    <property type="protein sequence ID" value="MEB3750530.1"/>
    <property type="molecule type" value="Genomic_DNA"/>
</dbReference>
<dbReference type="CDD" id="cd02874">
    <property type="entry name" value="GH18_CFLE_spore_hydrolase"/>
    <property type="match status" value="1"/>
</dbReference>
<evidence type="ECO:0000313" key="5">
    <source>
        <dbReference type="EMBL" id="MEB3750530.1"/>
    </source>
</evidence>